<protein>
    <submittedName>
        <fullName evidence="1">Uncharacterized protein</fullName>
    </submittedName>
</protein>
<organism evidence="1 2">
    <name type="scientific">Rhizoctonia solani</name>
    <dbReference type="NCBI Taxonomy" id="456999"/>
    <lineage>
        <taxon>Eukaryota</taxon>
        <taxon>Fungi</taxon>
        <taxon>Dikarya</taxon>
        <taxon>Basidiomycota</taxon>
        <taxon>Agaricomycotina</taxon>
        <taxon>Agaricomycetes</taxon>
        <taxon>Cantharellales</taxon>
        <taxon>Ceratobasidiaceae</taxon>
        <taxon>Rhizoctonia</taxon>
    </lineage>
</organism>
<dbReference type="AlphaFoldDB" id="A0A8H2ZUG9"/>
<dbReference type="Proteomes" id="UP000663843">
    <property type="component" value="Unassembled WGS sequence"/>
</dbReference>
<evidence type="ECO:0000313" key="1">
    <source>
        <dbReference type="EMBL" id="CAE6345210.1"/>
    </source>
</evidence>
<evidence type="ECO:0000313" key="2">
    <source>
        <dbReference type="Proteomes" id="UP000663843"/>
    </source>
</evidence>
<gene>
    <name evidence="1" type="ORF">RDB_LOCUS4301</name>
</gene>
<dbReference type="EMBL" id="CAJMWT010000515">
    <property type="protein sequence ID" value="CAE6345210.1"/>
    <property type="molecule type" value="Genomic_DNA"/>
</dbReference>
<sequence>MYGARRREQFEYPVAQDQLAQLCQRLVAFALFFRQASHNQPHSSRHSGPSDIPFKYLVHLDLGANKALPIGHSSLAKGRTYAPLFLQSSLGNLEMQCPQTVYERLALCLVFGNTNGRVRA</sequence>
<name>A0A8H2ZUG9_9AGAM</name>
<reference evidence="1" key="1">
    <citation type="submission" date="2021-01" db="EMBL/GenBank/DDBJ databases">
        <authorList>
            <person name="Kaushik A."/>
        </authorList>
    </citation>
    <scope>NUCLEOTIDE SEQUENCE</scope>
    <source>
        <strain evidence="1">AG2-2IIIB</strain>
    </source>
</reference>
<proteinExistence type="predicted"/>
<accession>A0A8H2ZUG9</accession>
<comment type="caution">
    <text evidence="1">The sequence shown here is derived from an EMBL/GenBank/DDBJ whole genome shotgun (WGS) entry which is preliminary data.</text>
</comment>